<reference evidence="3" key="1">
    <citation type="submission" date="2020-11" db="EMBL/GenBank/DDBJ databases">
        <authorList>
            <consortium name="DOE Joint Genome Institute"/>
            <person name="Ahrendt S."/>
            <person name="Riley R."/>
            <person name="Andreopoulos W."/>
            <person name="Labutti K."/>
            <person name="Pangilinan J."/>
            <person name="Ruiz-Duenas F.J."/>
            <person name="Barrasa J.M."/>
            <person name="Sanchez-Garcia M."/>
            <person name="Camarero S."/>
            <person name="Miyauchi S."/>
            <person name="Serrano A."/>
            <person name="Linde D."/>
            <person name="Babiker R."/>
            <person name="Drula E."/>
            <person name="Ayuso-Fernandez I."/>
            <person name="Pacheco R."/>
            <person name="Padilla G."/>
            <person name="Ferreira P."/>
            <person name="Barriuso J."/>
            <person name="Kellner H."/>
            <person name="Castanera R."/>
            <person name="Alfaro M."/>
            <person name="Ramirez L."/>
            <person name="Pisabarro A.G."/>
            <person name="Kuo A."/>
            <person name="Tritt A."/>
            <person name="Lipzen A."/>
            <person name="He G."/>
            <person name="Yan M."/>
            <person name="Ng V."/>
            <person name="Cullen D."/>
            <person name="Martin F."/>
            <person name="Rosso M.-N."/>
            <person name="Henrissat B."/>
            <person name="Hibbett D."/>
            <person name="Martinez A.T."/>
            <person name="Grigoriev I.V."/>
        </authorList>
    </citation>
    <scope>NUCLEOTIDE SEQUENCE</scope>
    <source>
        <strain evidence="3">CBS 506.95</strain>
    </source>
</reference>
<feature type="compositionally biased region" description="Gly residues" evidence="2">
    <location>
        <begin position="746"/>
        <end position="758"/>
    </location>
</feature>
<name>A0A9P6JV80_9AGAR</name>
<dbReference type="OrthoDB" id="3268641at2759"/>
<feature type="compositionally biased region" description="Polar residues" evidence="2">
    <location>
        <begin position="146"/>
        <end position="160"/>
    </location>
</feature>
<feature type="region of interest" description="Disordered" evidence="2">
    <location>
        <begin position="746"/>
        <end position="865"/>
    </location>
</feature>
<feature type="compositionally biased region" description="Low complexity" evidence="2">
    <location>
        <begin position="423"/>
        <end position="437"/>
    </location>
</feature>
<proteinExistence type="predicted"/>
<feature type="coiled-coil region" evidence="1">
    <location>
        <begin position="704"/>
        <end position="738"/>
    </location>
</feature>
<evidence type="ECO:0000256" key="2">
    <source>
        <dbReference type="SAM" id="MobiDB-lite"/>
    </source>
</evidence>
<accession>A0A9P6JV80</accession>
<dbReference type="AlphaFoldDB" id="A0A9P6JV80"/>
<dbReference type="Proteomes" id="UP000807306">
    <property type="component" value="Unassembled WGS sequence"/>
</dbReference>
<feature type="compositionally biased region" description="Polar residues" evidence="2">
    <location>
        <begin position="525"/>
        <end position="545"/>
    </location>
</feature>
<sequence>MMVTFVTDLYFVSCPFLTLRSNTCHASTGCCVQAQGQGLSQSPGQRQVFLFPQCKIKTLVEAMAQESSHPRRGTRGGRRLVAQFHPTLSAAHSALALALLHPIFLSLPPLCQPTTETAQTRHAHPSAYHESPPSVPPPTSAPSHSQTPLPASSPSAHPRLSQRSLVLTPAIHEQPRSPPLDNTSLFRTAQCPLPPIPSIPSPPYFRPIPNRGSRVLRTHRSNGRSRPVDSITTHPKHASAQHCFRFRLSLRYACLQNVACYTSINWLLDSAPALPSSRNSYTAVPSPLRNQHSLAAVNSLHPSDAVKRIVRFAEDSTDESETSAEDALPLHIIRQQQKKAQKAKFLRMERLRRARQLEEEREKESRERGADEARERERRIREREDKERRERERYAEEVIKARMRREFHRTGGVTGVEARRGSELLASTSSSSLVSDSRAPKARREVSDSVLLVHTSGTQNSASPSSSSPTSSRPPSFIIPSNATPPNGPGSTYSSSSEDVRGGGSRRGSLVHPHTPHLHPHSSPMIVSTHPTWSASNPNVNTQSWGPPIPLAGGISPFLGAMDVGGLQDMPLLPPAAPFMKHSSYDRKVSNSTSRDSSKESRRESVSSASGSVSRPERERGVTYPAPASSRSQNGTGTGRRPSHGRHGSGDSRNSMMGGASTTRGRPALPSSMTMPLMPSNPPTSSANALAVQLQQQQMQHIQMQQAQMAQMHAQMQMQQAQAQFQIAQAQAQMVQMQMGMGGGPQGVYGSQGQGGYGQSQQGSLSGRSKGGQSQRQGQSSSKSSIASPWTALPSQNGGVPVKMPVSPYSHDLGSEGSLRKGDGGGGSLSSRRSVATVQTNKTKTKTNAGGGGGSGYTGWRVPVS</sequence>
<feature type="region of interest" description="Disordered" evidence="2">
    <location>
        <begin position="356"/>
        <end position="393"/>
    </location>
</feature>
<evidence type="ECO:0000313" key="4">
    <source>
        <dbReference type="Proteomes" id="UP000807306"/>
    </source>
</evidence>
<gene>
    <name evidence="3" type="ORF">CPB83DRAFT_323903</name>
</gene>
<keyword evidence="1" id="KW-0175">Coiled coil</keyword>
<feature type="compositionally biased region" description="Low complexity" evidence="2">
    <location>
        <begin position="461"/>
        <end position="481"/>
    </location>
</feature>
<evidence type="ECO:0000256" key="1">
    <source>
        <dbReference type="SAM" id="Coils"/>
    </source>
</evidence>
<protein>
    <submittedName>
        <fullName evidence="3">Uncharacterized protein</fullName>
    </submittedName>
</protein>
<keyword evidence="4" id="KW-1185">Reference proteome</keyword>
<evidence type="ECO:0000313" key="3">
    <source>
        <dbReference type="EMBL" id="KAF9534241.1"/>
    </source>
</evidence>
<dbReference type="EMBL" id="MU157826">
    <property type="protein sequence ID" value="KAF9534241.1"/>
    <property type="molecule type" value="Genomic_DNA"/>
</dbReference>
<feature type="region of interest" description="Disordered" evidence="2">
    <location>
        <begin position="584"/>
        <end position="688"/>
    </location>
</feature>
<feature type="compositionally biased region" description="Basic and acidic residues" evidence="2">
    <location>
        <begin position="596"/>
        <end position="605"/>
    </location>
</feature>
<feature type="compositionally biased region" description="Low complexity" evidence="2">
    <location>
        <begin position="759"/>
        <end position="785"/>
    </location>
</feature>
<organism evidence="3 4">
    <name type="scientific">Crepidotus variabilis</name>
    <dbReference type="NCBI Taxonomy" id="179855"/>
    <lineage>
        <taxon>Eukaryota</taxon>
        <taxon>Fungi</taxon>
        <taxon>Dikarya</taxon>
        <taxon>Basidiomycota</taxon>
        <taxon>Agaricomycotina</taxon>
        <taxon>Agaricomycetes</taxon>
        <taxon>Agaricomycetidae</taxon>
        <taxon>Agaricales</taxon>
        <taxon>Agaricineae</taxon>
        <taxon>Crepidotaceae</taxon>
        <taxon>Crepidotus</taxon>
    </lineage>
</organism>
<feature type="region of interest" description="Disordered" evidence="2">
    <location>
        <begin position="115"/>
        <end position="160"/>
    </location>
</feature>
<comment type="caution">
    <text evidence="3">The sequence shown here is derived from an EMBL/GenBank/DDBJ whole genome shotgun (WGS) entry which is preliminary data.</text>
</comment>
<feature type="region of interest" description="Disordered" evidence="2">
    <location>
        <begin position="411"/>
        <end position="545"/>
    </location>
</feature>
<feature type="compositionally biased region" description="Polar residues" evidence="2">
    <location>
        <begin position="482"/>
        <end position="493"/>
    </location>
</feature>
<feature type="compositionally biased region" description="Basic and acidic residues" evidence="2">
    <location>
        <begin position="438"/>
        <end position="447"/>
    </location>
</feature>
<feature type="compositionally biased region" description="Low complexity" evidence="2">
    <location>
        <begin position="829"/>
        <end position="848"/>
    </location>
</feature>